<dbReference type="RefSeq" id="WP_117322058.1">
    <property type="nucleotide sequence ID" value="NZ_QVTD01000003.1"/>
</dbReference>
<dbReference type="AlphaFoldDB" id="A0A372LHX8"/>
<dbReference type="Proteomes" id="UP000262939">
    <property type="component" value="Unassembled WGS sequence"/>
</dbReference>
<evidence type="ECO:0000259" key="20">
    <source>
        <dbReference type="Pfam" id="PF08245"/>
    </source>
</evidence>
<keyword evidence="10" id="KW-0479">Metal-binding</keyword>
<evidence type="ECO:0000256" key="11">
    <source>
        <dbReference type="ARBA" id="ARBA00022741"/>
    </source>
</evidence>
<feature type="domain" description="Mur ligase central" evidence="20">
    <location>
        <begin position="48"/>
        <end position="273"/>
    </location>
</feature>
<evidence type="ECO:0000256" key="15">
    <source>
        <dbReference type="ARBA" id="ARBA00030592"/>
    </source>
</evidence>
<evidence type="ECO:0000256" key="4">
    <source>
        <dbReference type="ARBA" id="ARBA00008276"/>
    </source>
</evidence>
<dbReference type="EMBL" id="QVTD01000003">
    <property type="protein sequence ID" value="RFU65888.1"/>
    <property type="molecule type" value="Genomic_DNA"/>
</dbReference>
<evidence type="ECO:0000256" key="6">
    <source>
        <dbReference type="ARBA" id="ARBA00013023"/>
    </source>
</evidence>
<name>A0A372LHX8_9BACI</name>
<dbReference type="PANTHER" id="PTHR11136:SF0">
    <property type="entry name" value="DIHYDROFOLATE SYNTHETASE-RELATED"/>
    <property type="match status" value="1"/>
</dbReference>
<evidence type="ECO:0000256" key="7">
    <source>
        <dbReference type="ARBA" id="ARBA00013025"/>
    </source>
</evidence>
<keyword evidence="13" id="KW-0460">Magnesium</keyword>
<dbReference type="InterPro" id="IPR013221">
    <property type="entry name" value="Mur_ligase_cen"/>
</dbReference>
<keyword evidence="22" id="KW-1185">Reference proteome</keyword>
<evidence type="ECO:0000256" key="9">
    <source>
        <dbReference type="ARBA" id="ARBA00022598"/>
    </source>
</evidence>
<comment type="similarity">
    <text evidence="4 18">Belongs to the folylpolyglutamate synthase family.</text>
</comment>
<dbReference type="NCBIfam" id="TIGR01499">
    <property type="entry name" value="folC"/>
    <property type="match status" value="1"/>
</dbReference>
<dbReference type="GO" id="GO:0004326">
    <property type="term" value="F:tetrahydrofolylpolyglutamate synthase activity"/>
    <property type="evidence" value="ECO:0007669"/>
    <property type="project" value="UniProtKB-EC"/>
</dbReference>
<proteinExistence type="inferred from homology"/>
<evidence type="ECO:0000256" key="8">
    <source>
        <dbReference type="ARBA" id="ARBA00019357"/>
    </source>
</evidence>
<keyword evidence="12 18" id="KW-0067">ATP-binding</keyword>
<sequence length="437" mass="49364">MKRKTMADVEEYLLQRQMKLGMDFGLARMERFLDYLGNPHAEMKFIHIAGSNGKGSTLNYIKEILIEAGICVGSFTSPYLERVNEEFTINHSMISDTEFISVFNEIYSTIEKMDKDSEGPTQFEILTAIAFMYFKKNDVDIVLLEAGLGGRLDSTNVVTPVLSIITSISLEHTNILGDSIELITEEKAGIIKKGVPVISGVKNPQAEEIIRLKADTQDAPLFQLERDFALEAWNTHETSQSFTFRMDKYVLEKVQLTMRGWHQAENASLALTAITLLNGRQEFSIHEESIRKGLRQSAWRGRFELLSENPPIILDGAHNPAGMLVLMDTLHNAYPEKKYRFVFTALKDKNYKEMINILDVYAEQAIFTEIPHARAASAEVLNESSKSHSKQMIKGWQKAIEAAIKNLGQNEALIITGSLYFLALARPYTKVILQDMP</sequence>
<dbReference type="Pfam" id="PF08245">
    <property type="entry name" value="Mur_ligase_M"/>
    <property type="match status" value="1"/>
</dbReference>
<dbReference type="InterPro" id="IPR018109">
    <property type="entry name" value="Folylpolyglutamate_synth_CS"/>
</dbReference>
<evidence type="ECO:0000256" key="18">
    <source>
        <dbReference type="PIRNR" id="PIRNR001563"/>
    </source>
</evidence>
<dbReference type="PIRSF" id="PIRSF001563">
    <property type="entry name" value="Folylpolyglu_synth"/>
    <property type="match status" value="1"/>
</dbReference>
<comment type="pathway">
    <text evidence="3">Cofactor biosynthesis; tetrahydrofolylpolyglutamate biosynthesis.</text>
</comment>
<gene>
    <name evidence="21" type="ORF">D0466_08490</name>
</gene>
<feature type="domain" description="Mur ligase C-terminal" evidence="19">
    <location>
        <begin position="301"/>
        <end position="418"/>
    </location>
</feature>
<evidence type="ECO:0000256" key="3">
    <source>
        <dbReference type="ARBA" id="ARBA00005150"/>
    </source>
</evidence>
<organism evidence="21 22">
    <name type="scientific">Peribacillus glennii</name>
    <dbReference type="NCBI Taxonomy" id="2303991"/>
    <lineage>
        <taxon>Bacteria</taxon>
        <taxon>Bacillati</taxon>
        <taxon>Bacillota</taxon>
        <taxon>Bacilli</taxon>
        <taxon>Bacillales</taxon>
        <taxon>Bacillaceae</taxon>
        <taxon>Peribacillus</taxon>
    </lineage>
</organism>
<evidence type="ECO:0000256" key="10">
    <source>
        <dbReference type="ARBA" id="ARBA00022723"/>
    </source>
</evidence>
<dbReference type="PANTHER" id="PTHR11136">
    <property type="entry name" value="FOLYLPOLYGLUTAMATE SYNTHASE-RELATED"/>
    <property type="match status" value="1"/>
</dbReference>
<evidence type="ECO:0000256" key="16">
    <source>
        <dbReference type="ARBA" id="ARBA00047493"/>
    </source>
</evidence>
<evidence type="ECO:0000259" key="19">
    <source>
        <dbReference type="Pfam" id="PF02875"/>
    </source>
</evidence>
<evidence type="ECO:0000256" key="1">
    <source>
        <dbReference type="ARBA" id="ARBA00001946"/>
    </source>
</evidence>
<dbReference type="Gene3D" id="3.90.190.20">
    <property type="entry name" value="Mur ligase, C-terminal domain"/>
    <property type="match status" value="1"/>
</dbReference>
<dbReference type="OrthoDB" id="9809356at2"/>
<keyword evidence="11 18" id="KW-0547">Nucleotide-binding</keyword>
<protein>
    <recommendedName>
        <fullName evidence="8">Dihydrofolate synthase/folylpolyglutamate synthase</fullName>
        <ecNumber evidence="6">6.3.2.12</ecNumber>
        <ecNumber evidence="7">6.3.2.17</ecNumber>
    </recommendedName>
    <alternativeName>
        <fullName evidence="15">Tetrahydrofolylpolyglutamate synthase</fullName>
    </alternativeName>
</protein>
<dbReference type="SUPFAM" id="SSF53623">
    <property type="entry name" value="MurD-like peptide ligases, catalytic domain"/>
    <property type="match status" value="1"/>
</dbReference>
<comment type="subunit">
    <text evidence="5">Monomer.</text>
</comment>
<dbReference type="InterPro" id="IPR004101">
    <property type="entry name" value="Mur_ligase_C"/>
</dbReference>
<dbReference type="InterPro" id="IPR036615">
    <property type="entry name" value="Mur_ligase_C_dom_sf"/>
</dbReference>
<comment type="caution">
    <text evidence="21">The sequence shown here is derived from an EMBL/GenBank/DDBJ whole genome shotgun (WGS) entry which is preliminary data.</text>
</comment>
<dbReference type="EC" id="6.3.2.17" evidence="7"/>
<dbReference type="FunFam" id="3.40.1190.10:FF:000004">
    <property type="entry name" value="Dihydrofolate synthase/folylpolyglutamate synthase"/>
    <property type="match status" value="1"/>
</dbReference>
<dbReference type="Gene3D" id="3.40.1190.10">
    <property type="entry name" value="Mur-like, catalytic domain"/>
    <property type="match status" value="1"/>
</dbReference>
<evidence type="ECO:0000256" key="17">
    <source>
        <dbReference type="ARBA" id="ARBA00049161"/>
    </source>
</evidence>
<evidence type="ECO:0000313" key="22">
    <source>
        <dbReference type="Proteomes" id="UP000262939"/>
    </source>
</evidence>
<dbReference type="GO" id="GO:0005737">
    <property type="term" value="C:cytoplasm"/>
    <property type="evidence" value="ECO:0007669"/>
    <property type="project" value="TreeGrafter"/>
</dbReference>
<dbReference type="InterPro" id="IPR036565">
    <property type="entry name" value="Mur-like_cat_sf"/>
</dbReference>
<comment type="pathway">
    <text evidence="2">Cofactor biosynthesis; tetrahydrofolate biosynthesis; 7,8-dihydrofolate from 2-amino-4-hydroxy-6-hydroxymethyl-7,8-dihydropteridine diphosphate and 4-aminobenzoate: step 2/2.</text>
</comment>
<dbReference type="InterPro" id="IPR001645">
    <property type="entry name" value="Folylpolyglutamate_synth"/>
</dbReference>
<dbReference type="GO" id="GO:0046872">
    <property type="term" value="F:metal ion binding"/>
    <property type="evidence" value="ECO:0007669"/>
    <property type="project" value="UniProtKB-KW"/>
</dbReference>
<reference evidence="21 22" key="1">
    <citation type="submission" date="2018-08" db="EMBL/GenBank/DDBJ databases">
        <title>Bacillus chawlae sp. nov., Bacillus glennii sp. nov., and Bacillus saganii sp. nov. Isolated from the Vehicle Assembly Building at Kennedy Space Center where the Viking Spacecraft were Assembled.</title>
        <authorList>
            <person name="Seuylemezian A."/>
            <person name="Vaishampayan P."/>
        </authorList>
    </citation>
    <scope>NUCLEOTIDE SEQUENCE [LARGE SCALE GENOMIC DNA]</scope>
    <source>
        <strain evidence="21 22">V44-8</strain>
    </source>
</reference>
<comment type="catalytic activity">
    <reaction evidence="17">
        <text>7,8-dihydropteroate + L-glutamate + ATP = 7,8-dihydrofolate + ADP + phosphate + H(+)</text>
        <dbReference type="Rhea" id="RHEA:23584"/>
        <dbReference type="ChEBI" id="CHEBI:15378"/>
        <dbReference type="ChEBI" id="CHEBI:17839"/>
        <dbReference type="ChEBI" id="CHEBI:29985"/>
        <dbReference type="ChEBI" id="CHEBI:30616"/>
        <dbReference type="ChEBI" id="CHEBI:43474"/>
        <dbReference type="ChEBI" id="CHEBI:57451"/>
        <dbReference type="ChEBI" id="CHEBI:456216"/>
        <dbReference type="EC" id="6.3.2.12"/>
    </reaction>
</comment>
<dbReference type="PROSITE" id="PS01012">
    <property type="entry name" value="FOLYLPOLYGLU_SYNT_2"/>
    <property type="match status" value="1"/>
</dbReference>
<dbReference type="GO" id="GO:0008841">
    <property type="term" value="F:dihydrofolate synthase activity"/>
    <property type="evidence" value="ECO:0007669"/>
    <property type="project" value="UniProtKB-EC"/>
</dbReference>
<dbReference type="SUPFAM" id="SSF53244">
    <property type="entry name" value="MurD-like peptide ligases, peptide-binding domain"/>
    <property type="match status" value="1"/>
</dbReference>
<evidence type="ECO:0000256" key="12">
    <source>
        <dbReference type="ARBA" id="ARBA00022840"/>
    </source>
</evidence>
<accession>A0A372LHX8</accession>
<dbReference type="GO" id="GO:0005524">
    <property type="term" value="F:ATP binding"/>
    <property type="evidence" value="ECO:0007669"/>
    <property type="project" value="UniProtKB-KW"/>
</dbReference>
<dbReference type="Pfam" id="PF02875">
    <property type="entry name" value="Mur_ligase_C"/>
    <property type="match status" value="1"/>
</dbReference>
<evidence type="ECO:0000256" key="14">
    <source>
        <dbReference type="ARBA" id="ARBA00022909"/>
    </source>
</evidence>
<comment type="catalytic activity">
    <reaction evidence="16">
        <text>(6S)-5,6,7,8-tetrahydrofolyl-(gamma-L-Glu)(n) + L-glutamate + ATP = (6S)-5,6,7,8-tetrahydrofolyl-(gamma-L-Glu)(n+1) + ADP + phosphate + H(+)</text>
        <dbReference type="Rhea" id="RHEA:10580"/>
        <dbReference type="Rhea" id="RHEA-COMP:14738"/>
        <dbReference type="Rhea" id="RHEA-COMP:14740"/>
        <dbReference type="ChEBI" id="CHEBI:15378"/>
        <dbReference type="ChEBI" id="CHEBI:29985"/>
        <dbReference type="ChEBI" id="CHEBI:30616"/>
        <dbReference type="ChEBI" id="CHEBI:43474"/>
        <dbReference type="ChEBI" id="CHEBI:141005"/>
        <dbReference type="ChEBI" id="CHEBI:456216"/>
        <dbReference type="EC" id="6.3.2.17"/>
    </reaction>
</comment>
<evidence type="ECO:0000256" key="5">
    <source>
        <dbReference type="ARBA" id="ARBA00011245"/>
    </source>
</evidence>
<dbReference type="EC" id="6.3.2.12" evidence="6"/>
<evidence type="ECO:0000256" key="13">
    <source>
        <dbReference type="ARBA" id="ARBA00022842"/>
    </source>
</evidence>
<evidence type="ECO:0000256" key="2">
    <source>
        <dbReference type="ARBA" id="ARBA00004799"/>
    </source>
</evidence>
<evidence type="ECO:0000313" key="21">
    <source>
        <dbReference type="EMBL" id="RFU65888.1"/>
    </source>
</evidence>
<dbReference type="GO" id="GO:0046656">
    <property type="term" value="P:folic acid biosynthetic process"/>
    <property type="evidence" value="ECO:0007669"/>
    <property type="project" value="UniProtKB-KW"/>
</dbReference>
<keyword evidence="9 18" id="KW-0436">Ligase</keyword>
<keyword evidence="14" id="KW-0289">Folate biosynthesis</keyword>
<comment type="cofactor">
    <cofactor evidence="1">
        <name>Mg(2+)</name>
        <dbReference type="ChEBI" id="CHEBI:18420"/>
    </cofactor>
</comment>